<dbReference type="CDD" id="cd01392">
    <property type="entry name" value="HTH_LacI"/>
    <property type="match status" value="1"/>
</dbReference>
<feature type="domain" description="HTH lacI-type" evidence="4">
    <location>
        <begin position="8"/>
        <end position="62"/>
    </location>
</feature>
<dbReference type="InterPro" id="IPR028082">
    <property type="entry name" value="Peripla_BP_I"/>
</dbReference>
<dbReference type="CDD" id="cd06267">
    <property type="entry name" value="PBP1_LacI_sugar_binding-like"/>
    <property type="match status" value="1"/>
</dbReference>
<evidence type="ECO:0000256" key="2">
    <source>
        <dbReference type="ARBA" id="ARBA00023125"/>
    </source>
</evidence>
<accession>A0A0C1IM41</accession>
<dbReference type="RefSeq" id="WP_039138357.1">
    <property type="nucleotide sequence ID" value="NZ_JSVC01000007.1"/>
</dbReference>
<name>A0A0C1IM41_9BACT</name>
<dbReference type="SUPFAM" id="SSF47413">
    <property type="entry name" value="lambda repressor-like DNA-binding domains"/>
    <property type="match status" value="1"/>
</dbReference>
<evidence type="ECO:0000259" key="4">
    <source>
        <dbReference type="PROSITE" id="PS50932"/>
    </source>
</evidence>
<dbReference type="GO" id="GO:0000976">
    <property type="term" value="F:transcription cis-regulatory region binding"/>
    <property type="evidence" value="ECO:0007669"/>
    <property type="project" value="TreeGrafter"/>
</dbReference>
<sequence length="348" mass="38455">MRNEIEKITISDIARELNITAATVSRALNDHPGIRDSTKRAVKETARKLNYQPNKIASSLRLGRSKIIGVIIPSAEINFFGSVVHGIEKVANENNYSVLIYQSNEHIEFEKKGVKTFLQSRVDGVLASISKETINLDHYREIINRGVPLVLFDRGNDQLGVSSVLVDDYAGAFEATRHLIMQGCKRIAHIGGQQHVGIFNQRLKGYVDALNVHGIGVDDDLILYGKVSIDSGRDCMQHLLSISSRPDAVFAVEDFTAVGAIQAMKAANIRIPEDIAIVGFANETFGEFITPSLSTVNQQTTVMGESAARIFFEAMKTNAYYKDGPRKLILEPKLIVRQSSMKIKKGIL</sequence>
<organism evidence="5 6">
    <name type="scientific">Flavihumibacter solisilvae</name>
    <dbReference type="NCBI Taxonomy" id="1349421"/>
    <lineage>
        <taxon>Bacteria</taxon>
        <taxon>Pseudomonadati</taxon>
        <taxon>Bacteroidota</taxon>
        <taxon>Chitinophagia</taxon>
        <taxon>Chitinophagales</taxon>
        <taxon>Chitinophagaceae</taxon>
        <taxon>Flavihumibacter</taxon>
    </lineage>
</organism>
<keyword evidence="3" id="KW-0804">Transcription</keyword>
<dbReference type="Pfam" id="PF00356">
    <property type="entry name" value="LacI"/>
    <property type="match status" value="1"/>
</dbReference>
<proteinExistence type="predicted"/>
<evidence type="ECO:0000313" key="5">
    <source>
        <dbReference type="EMBL" id="KIC95320.1"/>
    </source>
</evidence>
<dbReference type="PROSITE" id="PS50932">
    <property type="entry name" value="HTH_LACI_2"/>
    <property type="match status" value="1"/>
</dbReference>
<evidence type="ECO:0000313" key="6">
    <source>
        <dbReference type="Proteomes" id="UP000031408"/>
    </source>
</evidence>
<dbReference type="PANTHER" id="PTHR30146">
    <property type="entry name" value="LACI-RELATED TRANSCRIPTIONAL REPRESSOR"/>
    <property type="match status" value="1"/>
</dbReference>
<dbReference type="Pfam" id="PF13377">
    <property type="entry name" value="Peripla_BP_3"/>
    <property type="match status" value="1"/>
</dbReference>
<dbReference type="STRING" id="1349421.OI18_06880"/>
<comment type="caution">
    <text evidence="5">The sequence shown here is derived from an EMBL/GenBank/DDBJ whole genome shotgun (WGS) entry which is preliminary data.</text>
</comment>
<dbReference type="Gene3D" id="1.10.260.40">
    <property type="entry name" value="lambda repressor-like DNA-binding domains"/>
    <property type="match status" value="1"/>
</dbReference>
<dbReference type="SMART" id="SM00354">
    <property type="entry name" value="HTH_LACI"/>
    <property type="match status" value="1"/>
</dbReference>
<reference evidence="5 6" key="1">
    <citation type="submission" date="2014-11" db="EMBL/GenBank/DDBJ databases">
        <title>Genome sequence of Flavihumibacter solisilvae 3-3.</title>
        <authorList>
            <person name="Zhou G."/>
            <person name="Li M."/>
            <person name="Wang G."/>
        </authorList>
    </citation>
    <scope>NUCLEOTIDE SEQUENCE [LARGE SCALE GENOMIC DNA]</scope>
    <source>
        <strain evidence="5 6">3-3</strain>
    </source>
</reference>
<dbReference type="PANTHER" id="PTHR30146:SF109">
    <property type="entry name" value="HTH-TYPE TRANSCRIPTIONAL REGULATOR GALS"/>
    <property type="match status" value="1"/>
</dbReference>
<keyword evidence="2" id="KW-0238">DNA-binding</keyword>
<dbReference type="Proteomes" id="UP000031408">
    <property type="component" value="Unassembled WGS sequence"/>
</dbReference>
<dbReference type="OrthoDB" id="9803256at2"/>
<keyword evidence="6" id="KW-1185">Reference proteome</keyword>
<dbReference type="InterPro" id="IPR010982">
    <property type="entry name" value="Lambda_DNA-bd_dom_sf"/>
</dbReference>
<gene>
    <name evidence="5" type="ORF">OI18_06880</name>
</gene>
<dbReference type="SUPFAM" id="SSF53822">
    <property type="entry name" value="Periplasmic binding protein-like I"/>
    <property type="match status" value="1"/>
</dbReference>
<evidence type="ECO:0000256" key="3">
    <source>
        <dbReference type="ARBA" id="ARBA00023163"/>
    </source>
</evidence>
<dbReference type="AlphaFoldDB" id="A0A0C1IM41"/>
<dbReference type="InterPro" id="IPR000843">
    <property type="entry name" value="HTH_LacI"/>
</dbReference>
<dbReference type="Gene3D" id="3.40.50.2300">
    <property type="match status" value="2"/>
</dbReference>
<dbReference type="InterPro" id="IPR046335">
    <property type="entry name" value="LacI/GalR-like_sensor"/>
</dbReference>
<keyword evidence="1" id="KW-0805">Transcription regulation</keyword>
<evidence type="ECO:0000256" key="1">
    <source>
        <dbReference type="ARBA" id="ARBA00023015"/>
    </source>
</evidence>
<dbReference type="GO" id="GO:0003700">
    <property type="term" value="F:DNA-binding transcription factor activity"/>
    <property type="evidence" value="ECO:0007669"/>
    <property type="project" value="TreeGrafter"/>
</dbReference>
<protein>
    <submittedName>
        <fullName evidence="5">LacI family transcriptional regulator</fullName>
    </submittedName>
</protein>
<dbReference type="EMBL" id="JSVC01000007">
    <property type="protein sequence ID" value="KIC95320.1"/>
    <property type="molecule type" value="Genomic_DNA"/>
</dbReference>